<dbReference type="EMBL" id="JAOVZR010000001">
    <property type="protein sequence ID" value="MCY0146731.1"/>
    <property type="molecule type" value="Genomic_DNA"/>
</dbReference>
<comment type="caution">
    <text evidence="2">The sequence shown here is derived from an EMBL/GenBank/DDBJ whole genome shotgun (WGS) entry which is preliminary data.</text>
</comment>
<feature type="region of interest" description="Disordered" evidence="1">
    <location>
        <begin position="57"/>
        <end position="95"/>
    </location>
</feature>
<feature type="region of interest" description="Disordered" evidence="1">
    <location>
        <begin position="1"/>
        <end position="27"/>
    </location>
</feature>
<evidence type="ECO:0000256" key="1">
    <source>
        <dbReference type="SAM" id="MobiDB-lite"/>
    </source>
</evidence>
<evidence type="ECO:0000313" key="3">
    <source>
        <dbReference type="Proteomes" id="UP001073227"/>
    </source>
</evidence>
<reference evidence="2" key="1">
    <citation type="submission" date="2022-10" db="EMBL/GenBank/DDBJ databases">
        <title>Hoeflea sp. G2-23, isolated from marine algae.</title>
        <authorList>
            <person name="Kristyanto S."/>
            <person name="Kim J.M."/>
            <person name="Jeon C.O."/>
        </authorList>
    </citation>
    <scope>NUCLEOTIDE SEQUENCE</scope>
    <source>
        <strain evidence="2">G2-23</strain>
    </source>
</reference>
<proteinExistence type="predicted"/>
<dbReference type="Proteomes" id="UP001073227">
    <property type="component" value="Unassembled WGS sequence"/>
</dbReference>
<accession>A0ABT3Z4U0</accession>
<organism evidence="2 3">
    <name type="scientific">Hoeflea algicola</name>
    <dbReference type="NCBI Taxonomy" id="2983763"/>
    <lineage>
        <taxon>Bacteria</taxon>
        <taxon>Pseudomonadati</taxon>
        <taxon>Pseudomonadota</taxon>
        <taxon>Alphaproteobacteria</taxon>
        <taxon>Hyphomicrobiales</taxon>
        <taxon>Rhizobiaceae</taxon>
        <taxon>Hoeflea</taxon>
    </lineage>
</organism>
<sequence>MRRSRDQPDPPWRPADQWIGGAGKPDQVAHPAARIEITRFDAAGDLGRHIRIEQRPGAMQLDGGCQRTGKSRRRKAGNAGSVRVAGTGDQGHQQK</sequence>
<keyword evidence="3" id="KW-1185">Reference proteome</keyword>
<evidence type="ECO:0000313" key="2">
    <source>
        <dbReference type="EMBL" id="MCY0146731.1"/>
    </source>
</evidence>
<name>A0ABT3Z4U0_9HYPH</name>
<protein>
    <submittedName>
        <fullName evidence="2">Uncharacterized protein</fullName>
    </submittedName>
</protein>
<gene>
    <name evidence="2" type="ORF">OEG84_03115</name>
</gene>